<feature type="domain" description="DUF6534" evidence="3">
    <location>
        <begin position="184"/>
        <end position="270"/>
    </location>
</feature>
<dbReference type="Pfam" id="PF20152">
    <property type="entry name" value="DUF6534"/>
    <property type="match status" value="1"/>
</dbReference>
<keyword evidence="5" id="KW-1185">Reference proteome</keyword>
<organism evidence="4 5">
    <name type="scientific">Pterulicium gracile</name>
    <dbReference type="NCBI Taxonomy" id="1884261"/>
    <lineage>
        <taxon>Eukaryota</taxon>
        <taxon>Fungi</taxon>
        <taxon>Dikarya</taxon>
        <taxon>Basidiomycota</taxon>
        <taxon>Agaricomycotina</taxon>
        <taxon>Agaricomycetes</taxon>
        <taxon>Agaricomycetidae</taxon>
        <taxon>Agaricales</taxon>
        <taxon>Pleurotineae</taxon>
        <taxon>Pterulaceae</taxon>
        <taxon>Pterulicium</taxon>
    </lineage>
</organism>
<feature type="transmembrane region" description="Helical" evidence="2">
    <location>
        <begin position="65"/>
        <end position="89"/>
    </location>
</feature>
<feature type="transmembrane region" description="Helical" evidence="2">
    <location>
        <begin position="136"/>
        <end position="159"/>
    </location>
</feature>
<keyword evidence="2" id="KW-0472">Membrane</keyword>
<dbReference type="AlphaFoldDB" id="A0A5C3QDB1"/>
<evidence type="ECO:0000256" key="1">
    <source>
        <dbReference type="SAM" id="MobiDB-lite"/>
    </source>
</evidence>
<dbReference type="OrthoDB" id="2535105at2759"/>
<proteinExistence type="predicted"/>
<feature type="transmembrane region" description="Helical" evidence="2">
    <location>
        <begin position="245"/>
        <end position="266"/>
    </location>
</feature>
<feature type="compositionally biased region" description="Polar residues" evidence="1">
    <location>
        <begin position="288"/>
        <end position="311"/>
    </location>
</feature>
<evidence type="ECO:0000313" key="4">
    <source>
        <dbReference type="EMBL" id="TFK98158.1"/>
    </source>
</evidence>
<protein>
    <recommendedName>
        <fullName evidence="3">DUF6534 domain-containing protein</fullName>
    </recommendedName>
</protein>
<feature type="transmembrane region" description="Helical" evidence="2">
    <location>
        <begin position="101"/>
        <end position="124"/>
    </location>
</feature>
<gene>
    <name evidence="4" type="ORF">BDV98DRAFT_606972</name>
</gene>
<dbReference type="Proteomes" id="UP000305067">
    <property type="component" value="Unassembled WGS sequence"/>
</dbReference>
<keyword evidence="2" id="KW-0812">Transmembrane</keyword>
<feature type="transmembrane region" description="Helical" evidence="2">
    <location>
        <begin position="28"/>
        <end position="53"/>
    </location>
</feature>
<feature type="transmembrane region" description="Helical" evidence="2">
    <location>
        <begin position="212"/>
        <end position="239"/>
    </location>
</feature>
<feature type="transmembrane region" description="Helical" evidence="2">
    <location>
        <begin position="179"/>
        <end position="200"/>
    </location>
</feature>
<feature type="region of interest" description="Disordered" evidence="1">
    <location>
        <begin position="288"/>
        <end position="339"/>
    </location>
</feature>
<dbReference type="PANTHER" id="PTHR40465">
    <property type="entry name" value="CHROMOSOME 1, WHOLE GENOME SHOTGUN SEQUENCE"/>
    <property type="match status" value="1"/>
</dbReference>
<accession>A0A5C3QDB1</accession>
<keyword evidence="2" id="KW-1133">Transmembrane helix</keyword>
<dbReference type="STRING" id="1884261.A0A5C3QDB1"/>
<reference evidence="4 5" key="1">
    <citation type="journal article" date="2019" name="Nat. Ecol. Evol.">
        <title>Megaphylogeny resolves global patterns of mushroom evolution.</title>
        <authorList>
            <person name="Varga T."/>
            <person name="Krizsan K."/>
            <person name="Foldi C."/>
            <person name="Dima B."/>
            <person name="Sanchez-Garcia M."/>
            <person name="Sanchez-Ramirez S."/>
            <person name="Szollosi G.J."/>
            <person name="Szarkandi J.G."/>
            <person name="Papp V."/>
            <person name="Albert L."/>
            <person name="Andreopoulos W."/>
            <person name="Angelini C."/>
            <person name="Antonin V."/>
            <person name="Barry K.W."/>
            <person name="Bougher N.L."/>
            <person name="Buchanan P."/>
            <person name="Buyck B."/>
            <person name="Bense V."/>
            <person name="Catcheside P."/>
            <person name="Chovatia M."/>
            <person name="Cooper J."/>
            <person name="Damon W."/>
            <person name="Desjardin D."/>
            <person name="Finy P."/>
            <person name="Geml J."/>
            <person name="Haridas S."/>
            <person name="Hughes K."/>
            <person name="Justo A."/>
            <person name="Karasinski D."/>
            <person name="Kautmanova I."/>
            <person name="Kiss B."/>
            <person name="Kocsube S."/>
            <person name="Kotiranta H."/>
            <person name="LaButti K.M."/>
            <person name="Lechner B.E."/>
            <person name="Liimatainen K."/>
            <person name="Lipzen A."/>
            <person name="Lukacs Z."/>
            <person name="Mihaltcheva S."/>
            <person name="Morgado L.N."/>
            <person name="Niskanen T."/>
            <person name="Noordeloos M.E."/>
            <person name="Ohm R.A."/>
            <person name="Ortiz-Santana B."/>
            <person name="Ovrebo C."/>
            <person name="Racz N."/>
            <person name="Riley R."/>
            <person name="Savchenko A."/>
            <person name="Shiryaev A."/>
            <person name="Soop K."/>
            <person name="Spirin V."/>
            <person name="Szebenyi C."/>
            <person name="Tomsovsky M."/>
            <person name="Tulloss R.E."/>
            <person name="Uehling J."/>
            <person name="Grigoriev I.V."/>
            <person name="Vagvolgyi C."/>
            <person name="Papp T."/>
            <person name="Martin F.M."/>
            <person name="Miettinen O."/>
            <person name="Hibbett D.S."/>
            <person name="Nagy L.G."/>
        </authorList>
    </citation>
    <scope>NUCLEOTIDE SEQUENCE [LARGE SCALE GENOMIC DNA]</scope>
    <source>
        <strain evidence="4 5">CBS 309.79</strain>
    </source>
</reference>
<dbReference type="InterPro" id="IPR045339">
    <property type="entry name" value="DUF6534"/>
</dbReference>
<evidence type="ECO:0000259" key="3">
    <source>
        <dbReference type="Pfam" id="PF20152"/>
    </source>
</evidence>
<dbReference type="EMBL" id="ML178841">
    <property type="protein sequence ID" value="TFK98158.1"/>
    <property type="molecule type" value="Genomic_DNA"/>
</dbReference>
<evidence type="ECO:0000256" key="2">
    <source>
        <dbReference type="SAM" id="Phobius"/>
    </source>
</evidence>
<evidence type="ECO:0000313" key="5">
    <source>
        <dbReference type="Proteomes" id="UP000305067"/>
    </source>
</evidence>
<dbReference type="PANTHER" id="PTHR40465:SF1">
    <property type="entry name" value="DUF6534 DOMAIN-CONTAINING PROTEIN"/>
    <property type="match status" value="1"/>
</dbReference>
<sequence>MNATTMVSEPLPSPTALPIHIPGLDHTFGAYLLGTFISTALFGVTCLQTFMYYTSYPADKVGLKLMVGVLLVLETLHSIFNIHGCYHYFVINYFHPPALLLVVWSAIASVPVTVIIIFVVRTFYVHRLYIVSKKNWKLTIFMMVLVVAATGTGITYTVIGYQSHYLKDLVYAPLFYAKVAFTLAVTTDTLTAVLLTYYLHKGRTGRRRSDTLINRLIILTVNNGTLTTVLNVVSLVFVFSQPAGLVHFATYMVVGNTYTNSMLATLNARNMLRDEQVRLQELSNMQIRFQSDQSSSRPSGTTTTFLPTSDVENVAFGSAPPKTVPGPLWQPPTQAYMSD</sequence>
<name>A0A5C3QDB1_9AGAR</name>